<evidence type="ECO:0000256" key="3">
    <source>
        <dbReference type="ARBA" id="ARBA00022840"/>
    </source>
</evidence>
<dbReference type="PROSITE" id="PS01036">
    <property type="entry name" value="HSP70_3"/>
    <property type="match status" value="1"/>
</dbReference>
<dbReference type="InterPro" id="IPR042039">
    <property type="entry name" value="HscA_NBD"/>
</dbReference>
<dbReference type="CDD" id="cd10236">
    <property type="entry name" value="ASKHA_NBD_HSP70_HscA"/>
    <property type="match status" value="1"/>
</dbReference>
<dbReference type="SUPFAM" id="SSF100920">
    <property type="entry name" value="Heat shock protein 70kD (HSP70), peptide-binding domain"/>
    <property type="match status" value="1"/>
</dbReference>
<dbReference type="Gene3D" id="1.20.1270.10">
    <property type="match status" value="1"/>
</dbReference>
<dbReference type="Gene3D" id="3.90.640.10">
    <property type="entry name" value="Actin, Chain A, domain 4"/>
    <property type="match status" value="1"/>
</dbReference>
<dbReference type="SUPFAM" id="SSF53067">
    <property type="entry name" value="Actin-like ATPase domain"/>
    <property type="match status" value="2"/>
</dbReference>
<dbReference type="Proteomes" id="UP001501671">
    <property type="component" value="Unassembled WGS sequence"/>
</dbReference>
<dbReference type="Gene3D" id="3.30.420.40">
    <property type="match status" value="2"/>
</dbReference>
<comment type="function">
    <text evidence="5">Chaperone involved in the maturation of iron-sulfur cluster-containing proteins. Has a low intrinsic ATPase activity which is markedly stimulated by HscB.</text>
</comment>
<reference evidence="8" key="1">
    <citation type="journal article" date="2019" name="Int. J. Syst. Evol. Microbiol.">
        <title>The Global Catalogue of Microorganisms (GCM) 10K type strain sequencing project: providing services to taxonomists for standard genome sequencing and annotation.</title>
        <authorList>
            <consortium name="The Broad Institute Genomics Platform"/>
            <consortium name="The Broad Institute Genome Sequencing Center for Infectious Disease"/>
            <person name="Wu L."/>
            <person name="Ma J."/>
        </authorList>
    </citation>
    <scope>NUCLEOTIDE SEQUENCE [LARGE SCALE GENOMIC DNA]</scope>
    <source>
        <strain evidence="8">JCM 17666</strain>
    </source>
</reference>
<evidence type="ECO:0000256" key="2">
    <source>
        <dbReference type="ARBA" id="ARBA00022741"/>
    </source>
</evidence>
<proteinExistence type="inferred from homology"/>
<dbReference type="EMBL" id="BAABFO010000013">
    <property type="protein sequence ID" value="GAA4335237.1"/>
    <property type="molecule type" value="Genomic_DNA"/>
</dbReference>
<dbReference type="HAMAP" id="MF_00679">
    <property type="entry name" value="HscA"/>
    <property type="match status" value="1"/>
</dbReference>
<dbReference type="InterPro" id="IPR029047">
    <property type="entry name" value="HSP70_peptide-bd_sf"/>
</dbReference>
<dbReference type="InterPro" id="IPR018181">
    <property type="entry name" value="Heat_shock_70_CS"/>
</dbReference>
<dbReference type="InterPro" id="IPR010236">
    <property type="entry name" value="ISC_FeS_clus_asmbl_HscA"/>
</dbReference>
<dbReference type="PRINTS" id="PR00301">
    <property type="entry name" value="HEATSHOCK70"/>
</dbReference>
<dbReference type="Pfam" id="PF00012">
    <property type="entry name" value="HSP70"/>
    <property type="match status" value="1"/>
</dbReference>
<dbReference type="PROSITE" id="PS00297">
    <property type="entry name" value="HSP70_1"/>
    <property type="match status" value="1"/>
</dbReference>
<comment type="caution">
    <text evidence="7">The sequence shown here is derived from an EMBL/GenBank/DDBJ whole genome shotgun (WGS) entry which is preliminary data.</text>
</comment>
<keyword evidence="8" id="KW-1185">Reference proteome</keyword>
<dbReference type="SUPFAM" id="SSF100934">
    <property type="entry name" value="Heat shock protein 70kD (HSP70), C-terminal subdomain"/>
    <property type="match status" value="1"/>
</dbReference>
<keyword evidence="2 5" id="KW-0547">Nucleotide-binding</keyword>
<dbReference type="RefSeq" id="WP_345250498.1">
    <property type="nucleotide sequence ID" value="NZ_BAABFO010000013.1"/>
</dbReference>
<sequence>MALLQIAEPGMSEAPHQRRLAVGIDLGTTNSLVASVRNGVAEVLRDEDGHALLPSAVRYLADGGVRIGRAALEAQATDPLNTVVSVKRFMGRGLDDAQRQNVPYRFVEAPGMVRIGTVQGDKSPVEVSAQILARLRQLAEDRLGDELVGAVITVPAYFDDAQRQATKDAARLAGLNVLRLLNEPTAAAVAYGLDNAAEGIYAVYDLGGGTFDISILRLSLGVFEVIATGGDTALGGDDFDALIADWMAHHEEAGALVPEDRRALLVAARALRETLSSQDVAECALTLSTGQPVAARLTREAFEEMARPLVARTLASVRRALRDAGLRADEVKGVVMVGGATRMPIVRRMVGELFGTEPLIDLDPDQVVALGAAMQANMLAGNRAPGDDWLLLDVIPLSLGLETMGGLVERIIARNSTIPVARAQEFTTFKDGQTAMAIHVVQGERELVSDCRSLARFELHGIPPMVAGAARIRVTFQVDADGLLNVTAREQSSGVEASISVKPSYGLGDDEIAAMLAAGMQSADADMRSRALREQQVEARRLAESVEAALAADGDLLAPDERAVIDAALAGARQAEQGEDAEAVRQAVETLSHATEAFAARRMDRSIRAALAGRRIDEVA</sequence>
<evidence type="ECO:0000313" key="8">
    <source>
        <dbReference type="Proteomes" id="UP001501671"/>
    </source>
</evidence>
<organism evidence="7 8">
    <name type="scientific">Pigmentiphaga soli</name>
    <dbReference type="NCBI Taxonomy" id="1007095"/>
    <lineage>
        <taxon>Bacteria</taxon>
        <taxon>Pseudomonadati</taxon>
        <taxon>Pseudomonadota</taxon>
        <taxon>Betaproteobacteria</taxon>
        <taxon>Burkholderiales</taxon>
        <taxon>Alcaligenaceae</taxon>
        <taxon>Pigmentiphaga</taxon>
    </lineage>
</organism>
<dbReference type="NCBIfam" id="TIGR01991">
    <property type="entry name" value="HscA"/>
    <property type="match status" value="1"/>
</dbReference>
<dbReference type="InterPro" id="IPR043129">
    <property type="entry name" value="ATPase_NBD"/>
</dbReference>
<comment type="similarity">
    <text evidence="1 5 6">Belongs to the heat shock protein 70 family.</text>
</comment>
<dbReference type="InterPro" id="IPR013126">
    <property type="entry name" value="Hsp_70_fam"/>
</dbReference>
<evidence type="ECO:0000256" key="4">
    <source>
        <dbReference type="ARBA" id="ARBA00023186"/>
    </source>
</evidence>
<name>A0ABP8H6Z8_9BURK</name>
<dbReference type="Gene3D" id="2.60.34.10">
    <property type="entry name" value="Substrate Binding Domain Of DNAk, Chain A, domain 1"/>
    <property type="match status" value="1"/>
</dbReference>
<dbReference type="NCBIfam" id="NF003520">
    <property type="entry name" value="PRK05183.1"/>
    <property type="match status" value="1"/>
</dbReference>
<keyword evidence="3 5" id="KW-0067">ATP-binding</keyword>
<dbReference type="PROSITE" id="PS00329">
    <property type="entry name" value="HSP70_2"/>
    <property type="match status" value="1"/>
</dbReference>
<evidence type="ECO:0000256" key="6">
    <source>
        <dbReference type="RuleBase" id="RU003322"/>
    </source>
</evidence>
<protein>
    <recommendedName>
        <fullName evidence="5">Chaperone protein HscA homolog</fullName>
    </recommendedName>
</protein>
<dbReference type="PANTHER" id="PTHR19375">
    <property type="entry name" value="HEAT SHOCK PROTEIN 70KDA"/>
    <property type="match status" value="1"/>
</dbReference>
<accession>A0ABP8H6Z8</accession>
<evidence type="ECO:0000313" key="7">
    <source>
        <dbReference type="EMBL" id="GAA4335237.1"/>
    </source>
</evidence>
<keyword evidence="4 5" id="KW-0143">Chaperone</keyword>
<dbReference type="InterPro" id="IPR029048">
    <property type="entry name" value="HSP70_C_sf"/>
</dbReference>
<evidence type="ECO:0000256" key="5">
    <source>
        <dbReference type="HAMAP-Rule" id="MF_00679"/>
    </source>
</evidence>
<gene>
    <name evidence="5 7" type="primary">hscA</name>
    <name evidence="7" type="ORF">GCM10023144_28270</name>
</gene>
<evidence type="ECO:0000256" key="1">
    <source>
        <dbReference type="ARBA" id="ARBA00007381"/>
    </source>
</evidence>